<reference evidence="1" key="1">
    <citation type="journal article" date="2014" name="Int. J. Syst. Evol. Microbiol.">
        <title>Complete genome sequence of Corynebacterium casei LMG S-19264T (=DSM 44701T), isolated from a smear-ripened cheese.</title>
        <authorList>
            <consortium name="US DOE Joint Genome Institute (JGI-PGF)"/>
            <person name="Walter F."/>
            <person name="Albersmeier A."/>
            <person name="Kalinowski J."/>
            <person name="Ruckert C."/>
        </authorList>
    </citation>
    <scope>NUCLEOTIDE SEQUENCE</scope>
    <source>
        <strain evidence="1">CGMCC 1.15360</strain>
    </source>
</reference>
<evidence type="ECO:0000313" key="1">
    <source>
        <dbReference type="EMBL" id="GGD65926.1"/>
    </source>
</evidence>
<dbReference type="Proteomes" id="UP000612349">
    <property type="component" value="Unassembled WGS sequence"/>
</dbReference>
<reference evidence="1" key="2">
    <citation type="submission" date="2020-09" db="EMBL/GenBank/DDBJ databases">
        <authorList>
            <person name="Sun Q."/>
            <person name="Zhou Y."/>
        </authorList>
    </citation>
    <scope>NUCLEOTIDE SEQUENCE</scope>
    <source>
        <strain evidence="1">CGMCC 1.15360</strain>
    </source>
</reference>
<accession>A0A916YX88</accession>
<comment type="caution">
    <text evidence="1">The sequence shown here is derived from an EMBL/GenBank/DDBJ whole genome shotgun (WGS) entry which is preliminary data.</text>
</comment>
<sequence length="95" mass="9671">MPTNTELTGSPVLLQLLLGVGLGVGDGVGVGVGLGVGEGVATLDVELLDSVITTASVALALSPEPPEPPQDDSARAMRTQDMTRSWRLGDFCIAP</sequence>
<keyword evidence="2" id="KW-1185">Reference proteome</keyword>
<dbReference type="AlphaFoldDB" id="A0A916YX88"/>
<evidence type="ECO:0000313" key="2">
    <source>
        <dbReference type="Proteomes" id="UP000612349"/>
    </source>
</evidence>
<proteinExistence type="predicted"/>
<dbReference type="EMBL" id="BMIP01000002">
    <property type="protein sequence ID" value="GGD65926.1"/>
    <property type="molecule type" value="Genomic_DNA"/>
</dbReference>
<protein>
    <submittedName>
        <fullName evidence="1">Uncharacterized protein</fullName>
    </submittedName>
</protein>
<gene>
    <name evidence="1" type="ORF">GCM10010990_14260</name>
</gene>
<organism evidence="1 2">
    <name type="scientific">Croceicoccus mobilis</name>
    <dbReference type="NCBI Taxonomy" id="1703339"/>
    <lineage>
        <taxon>Bacteria</taxon>
        <taxon>Pseudomonadati</taxon>
        <taxon>Pseudomonadota</taxon>
        <taxon>Alphaproteobacteria</taxon>
        <taxon>Sphingomonadales</taxon>
        <taxon>Erythrobacteraceae</taxon>
        <taxon>Croceicoccus</taxon>
    </lineage>
</organism>
<name>A0A916YX88_9SPHN</name>